<dbReference type="AlphaFoldDB" id="A0A1I2I9R6"/>
<comment type="function">
    <text evidence="9">Enables the bacterium to metabolize sucrose as a sole carbon source.</text>
</comment>
<evidence type="ECO:0000256" key="8">
    <source>
        <dbReference type="RuleBase" id="RU362110"/>
    </source>
</evidence>
<evidence type="ECO:0000256" key="2">
    <source>
        <dbReference type="ARBA" id="ARBA00009902"/>
    </source>
</evidence>
<dbReference type="EMBL" id="FONN01000032">
    <property type="protein sequence ID" value="SFF38985.1"/>
    <property type="molecule type" value="Genomic_DNA"/>
</dbReference>
<sequence length="492" mass="55258">MLYTLENAEQFVAERKHLLRPQYRLGYHLMAEFGWMNDPNGFIYHNGHYHLFYQYYPYQPVWGPMHWGHAISRDLVKWEYVPVALAPDQPYDSGGCFSGSAIVHEGKLHLMYTGHVVTGPNTDKDYYQTQNIAVSDDGVKFAKLAGNPVLGLEQIPTGTSRKDFRDPKVFERGGCYYTVIGSNDGAGHGLILLYRSQNLVNWTFVGEMARSDGQLGDNWECPDLFELDGYDVLIMSPQRMPAQGDNYRNLHSTTYMVGKLNTETGSFSYDGYEPIDFGFDFYAPQTALDPQGRRIVIGWMETWEQEIPTQLGHYWAGAMTLPREAVLRSSDGKLLFQPLEELKAYRRDSFELSGLELAGEQLLAAQGDCYELEVVLRTGSAREFGLKLRTNGAGEETVLAYDAEEGLFRFNRDRSGIGQGGERRTAVGLSEGELSLRIFVDQSSVEVFLQGGEKVMTGRIYPGEASTGIAAFASGGTSTLVSFKKWDIERQL</sequence>
<dbReference type="InterPro" id="IPR013320">
    <property type="entry name" value="ConA-like_dom_sf"/>
</dbReference>
<protein>
    <recommendedName>
        <fullName evidence="4 8">Sucrose-6-phosphate hydrolase</fullName>
        <ecNumber evidence="3 8">3.2.1.26</ecNumber>
    </recommendedName>
    <alternativeName>
        <fullName evidence="7 9">Invertase</fullName>
    </alternativeName>
</protein>
<dbReference type="OrthoDB" id="9759709at2"/>
<keyword evidence="9" id="KW-0119">Carbohydrate metabolism</keyword>
<comment type="pathway">
    <text evidence="1 9">Glycan biosynthesis; sucrose metabolism.</text>
</comment>
<organism evidence="12 13">
    <name type="scientific">Paenibacillus algorifonticola</name>
    <dbReference type="NCBI Taxonomy" id="684063"/>
    <lineage>
        <taxon>Bacteria</taxon>
        <taxon>Bacillati</taxon>
        <taxon>Bacillota</taxon>
        <taxon>Bacilli</taxon>
        <taxon>Bacillales</taxon>
        <taxon>Paenibacillaceae</taxon>
        <taxon>Paenibacillus</taxon>
    </lineage>
</organism>
<dbReference type="InterPro" id="IPR006232">
    <property type="entry name" value="Suc6P_hydrolase"/>
</dbReference>
<dbReference type="PANTHER" id="PTHR43101">
    <property type="entry name" value="BETA-FRUCTOSIDASE"/>
    <property type="match status" value="1"/>
</dbReference>
<keyword evidence="6 8" id="KW-0326">Glycosidase</keyword>
<dbReference type="InterPro" id="IPR013148">
    <property type="entry name" value="Glyco_hydro_32_N"/>
</dbReference>
<gene>
    <name evidence="12" type="ORF">SAMN04487969_13246</name>
</gene>
<dbReference type="Gene3D" id="2.60.120.560">
    <property type="entry name" value="Exo-inulinase, domain 1"/>
    <property type="match status" value="1"/>
</dbReference>
<dbReference type="SUPFAM" id="SSF75005">
    <property type="entry name" value="Arabinanase/levansucrase/invertase"/>
    <property type="match status" value="1"/>
</dbReference>
<evidence type="ECO:0000256" key="9">
    <source>
        <dbReference type="RuleBase" id="RU365015"/>
    </source>
</evidence>
<feature type="domain" description="Glycosyl hydrolase family 32 C-terminal" evidence="11">
    <location>
        <begin position="356"/>
        <end position="487"/>
    </location>
</feature>
<dbReference type="InterPro" id="IPR001362">
    <property type="entry name" value="Glyco_hydro_32"/>
</dbReference>
<dbReference type="Gene3D" id="2.115.10.20">
    <property type="entry name" value="Glycosyl hydrolase domain, family 43"/>
    <property type="match status" value="1"/>
</dbReference>
<dbReference type="GO" id="GO:0005985">
    <property type="term" value="P:sucrose metabolic process"/>
    <property type="evidence" value="ECO:0007669"/>
    <property type="project" value="UniProtKB-UniPathway"/>
</dbReference>
<dbReference type="Proteomes" id="UP000183410">
    <property type="component" value="Unassembled WGS sequence"/>
</dbReference>
<dbReference type="GO" id="GO:0005737">
    <property type="term" value="C:cytoplasm"/>
    <property type="evidence" value="ECO:0007669"/>
    <property type="project" value="UniProtKB-SubCell"/>
</dbReference>
<dbReference type="Pfam" id="PF00251">
    <property type="entry name" value="Glyco_hydro_32N"/>
    <property type="match status" value="1"/>
</dbReference>
<evidence type="ECO:0000256" key="5">
    <source>
        <dbReference type="ARBA" id="ARBA00022801"/>
    </source>
</evidence>
<name>A0A1I2I9R6_9BACL</name>
<dbReference type="EC" id="3.2.1.26" evidence="3 8"/>
<keyword evidence="13" id="KW-1185">Reference proteome</keyword>
<keyword evidence="9" id="KW-0963">Cytoplasm</keyword>
<evidence type="ECO:0000256" key="4">
    <source>
        <dbReference type="ARBA" id="ARBA00019623"/>
    </source>
</evidence>
<evidence type="ECO:0000256" key="6">
    <source>
        <dbReference type="ARBA" id="ARBA00023295"/>
    </source>
</evidence>
<evidence type="ECO:0000313" key="12">
    <source>
        <dbReference type="EMBL" id="SFF38985.1"/>
    </source>
</evidence>
<evidence type="ECO:0000259" key="11">
    <source>
        <dbReference type="Pfam" id="PF08244"/>
    </source>
</evidence>
<dbReference type="NCBIfam" id="TIGR01322">
    <property type="entry name" value="scrB_fam"/>
    <property type="match status" value="1"/>
</dbReference>
<dbReference type="PANTHER" id="PTHR43101:SF1">
    <property type="entry name" value="BETA-FRUCTOSIDASE"/>
    <property type="match status" value="1"/>
</dbReference>
<dbReference type="SUPFAM" id="SSF49899">
    <property type="entry name" value="Concanavalin A-like lectins/glucanases"/>
    <property type="match status" value="1"/>
</dbReference>
<comment type="catalytic activity">
    <reaction evidence="8">
        <text>Hydrolysis of terminal non-reducing beta-D-fructofuranoside residues in beta-D-fructofuranosides.</text>
        <dbReference type="EC" id="3.2.1.26"/>
    </reaction>
</comment>
<dbReference type="CDD" id="cd08996">
    <property type="entry name" value="GH32_FFase"/>
    <property type="match status" value="1"/>
</dbReference>
<dbReference type="RefSeq" id="WP_074905012.1">
    <property type="nucleotide sequence ID" value="NZ_FONN01000032.1"/>
</dbReference>
<dbReference type="UniPathway" id="UPA00238"/>
<proteinExistence type="inferred from homology"/>
<evidence type="ECO:0000256" key="7">
    <source>
        <dbReference type="ARBA" id="ARBA00033367"/>
    </source>
</evidence>
<reference evidence="13" key="1">
    <citation type="submission" date="2016-10" db="EMBL/GenBank/DDBJ databases">
        <authorList>
            <person name="Varghese N."/>
            <person name="Submissions S."/>
        </authorList>
    </citation>
    <scope>NUCLEOTIDE SEQUENCE [LARGE SCALE GENOMIC DNA]</scope>
    <source>
        <strain evidence="13">CGMCC 1.10223</strain>
    </source>
</reference>
<keyword evidence="5 8" id="KW-0378">Hydrolase</keyword>
<accession>A0A1I2I9R6</accession>
<dbReference type="SMART" id="SM00640">
    <property type="entry name" value="Glyco_32"/>
    <property type="match status" value="1"/>
</dbReference>
<dbReference type="Pfam" id="PF08244">
    <property type="entry name" value="Glyco_hydro_32C"/>
    <property type="match status" value="1"/>
</dbReference>
<feature type="domain" description="Glycosyl hydrolase family 32 N-terminal" evidence="10">
    <location>
        <begin position="28"/>
        <end position="338"/>
    </location>
</feature>
<evidence type="ECO:0000313" key="13">
    <source>
        <dbReference type="Proteomes" id="UP000183410"/>
    </source>
</evidence>
<dbReference type="InterPro" id="IPR023296">
    <property type="entry name" value="Glyco_hydro_beta-prop_sf"/>
</dbReference>
<dbReference type="InterPro" id="IPR013189">
    <property type="entry name" value="Glyco_hydro_32_C"/>
</dbReference>
<dbReference type="InterPro" id="IPR051214">
    <property type="entry name" value="GH32_Enzymes"/>
</dbReference>
<evidence type="ECO:0000256" key="1">
    <source>
        <dbReference type="ARBA" id="ARBA00004914"/>
    </source>
</evidence>
<evidence type="ECO:0000256" key="3">
    <source>
        <dbReference type="ARBA" id="ARBA00012758"/>
    </source>
</evidence>
<evidence type="ECO:0000259" key="10">
    <source>
        <dbReference type="Pfam" id="PF00251"/>
    </source>
</evidence>
<dbReference type="GO" id="GO:0004564">
    <property type="term" value="F:beta-fructofuranosidase activity"/>
    <property type="evidence" value="ECO:0007669"/>
    <property type="project" value="UniProtKB-EC"/>
</dbReference>
<comment type="subcellular location">
    <subcellularLocation>
        <location evidence="9">Cytoplasm</location>
    </subcellularLocation>
</comment>
<comment type="similarity">
    <text evidence="2 8">Belongs to the glycosyl hydrolase 32 family.</text>
</comment>